<evidence type="ECO:0000313" key="3">
    <source>
        <dbReference type="Proteomes" id="UP001066276"/>
    </source>
</evidence>
<evidence type="ECO:0000256" key="1">
    <source>
        <dbReference type="SAM" id="MobiDB-lite"/>
    </source>
</evidence>
<gene>
    <name evidence="2" type="ORF">NDU88_006214</name>
</gene>
<evidence type="ECO:0000313" key="2">
    <source>
        <dbReference type="EMBL" id="KAJ1218636.1"/>
    </source>
</evidence>
<accession>A0AAV7X0J0</accession>
<dbReference type="Proteomes" id="UP001066276">
    <property type="component" value="Chromosome 1_1"/>
</dbReference>
<dbReference type="EMBL" id="JANPWB010000001">
    <property type="protein sequence ID" value="KAJ1218636.1"/>
    <property type="molecule type" value="Genomic_DNA"/>
</dbReference>
<name>A0AAV7X0J0_PLEWA</name>
<proteinExistence type="predicted"/>
<reference evidence="2" key="1">
    <citation type="journal article" date="2022" name="bioRxiv">
        <title>Sequencing and chromosome-scale assembly of the giantPleurodeles waltlgenome.</title>
        <authorList>
            <person name="Brown T."/>
            <person name="Elewa A."/>
            <person name="Iarovenko S."/>
            <person name="Subramanian E."/>
            <person name="Araus A.J."/>
            <person name="Petzold A."/>
            <person name="Susuki M."/>
            <person name="Suzuki K.-i.T."/>
            <person name="Hayashi T."/>
            <person name="Toyoda A."/>
            <person name="Oliveira C."/>
            <person name="Osipova E."/>
            <person name="Leigh N.D."/>
            <person name="Simon A."/>
            <person name="Yun M.H."/>
        </authorList>
    </citation>
    <scope>NUCLEOTIDE SEQUENCE</scope>
    <source>
        <strain evidence="2">20211129_DDA</strain>
        <tissue evidence="2">Liver</tissue>
    </source>
</reference>
<sequence>MERSLPEQQGDETADRQHLPRARLTPKWQNGWRRIEHARAFAARTKIRREAGAIRERPPRNRSVEPAAESGPGCRRPQIGDKVRSPPGRLMAGAA</sequence>
<feature type="compositionally biased region" description="Basic and acidic residues" evidence="1">
    <location>
        <begin position="48"/>
        <end position="63"/>
    </location>
</feature>
<dbReference type="AlphaFoldDB" id="A0AAV7X0J0"/>
<keyword evidence="3" id="KW-1185">Reference proteome</keyword>
<feature type="region of interest" description="Disordered" evidence="1">
    <location>
        <begin position="1"/>
        <end position="31"/>
    </location>
</feature>
<organism evidence="2 3">
    <name type="scientific">Pleurodeles waltl</name>
    <name type="common">Iberian ribbed newt</name>
    <dbReference type="NCBI Taxonomy" id="8319"/>
    <lineage>
        <taxon>Eukaryota</taxon>
        <taxon>Metazoa</taxon>
        <taxon>Chordata</taxon>
        <taxon>Craniata</taxon>
        <taxon>Vertebrata</taxon>
        <taxon>Euteleostomi</taxon>
        <taxon>Amphibia</taxon>
        <taxon>Batrachia</taxon>
        <taxon>Caudata</taxon>
        <taxon>Salamandroidea</taxon>
        <taxon>Salamandridae</taxon>
        <taxon>Pleurodelinae</taxon>
        <taxon>Pleurodeles</taxon>
    </lineage>
</organism>
<feature type="region of interest" description="Disordered" evidence="1">
    <location>
        <begin position="47"/>
        <end position="95"/>
    </location>
</feature>
<comment type="caution">
    <text evidence="2">The sequence shown here is derived from an EMBL/GenBank/DDBJ whole genome shotgun (WGS) entry which is preliminary data.</text>
</comment>
<protein>
    <submittedName>
        <fullName evidence="2">Uncharacterized protein</fullName>
    </submittedName>
</protein>